<feature type="compositionally biased region" description="Low complexity" evidence="1">
    <location>
        <begin position="157"/>
        <end position="173"/>
    </location>
</feature>
<sequence length="196" mass="22001">MLYIWQHKLHLTSWKYLLGRITAGLYIRQCTPVSSPSGTGGEGQERTCGLALRTLSETPIVSVSSETGGHTAFKKNDKLTCRWNITWATQTFSFFTVDSEDRQGEGVERPRSQSDEWLTVQATPLRQLDMEALDYDLDLRREASQRSREVAERQQDSTPSSSSPVVTPHSPQSNGSHYAAVCQNSEVLSDHHDDDE</sequence>
<dbReference type="OrthoDB" id="8879486at2759"/>
<reference evidence="2" key="1">
    <citation type="thesis" date="2021" institute="BYU ScholarsArchive" country="Provo, UT, USA">
        <title>Applications of and Algorithms for Genome Assembly and Genomic Analyses with an Emphasis on Marine Teleosts.</title>
        <authorList>
            <person name="Pickett B.D."/>
        </authorList>
    </citation>
    <scope>NUCLEOTIDE SEQUENCE</scope>
    <source>
        <strain evidence="2">HI-2016</strain>
    </source>
</reference>
<organism evidence="2 3">
    <name type="scientific">Albula glossodonta</name>
    <name type="common">roundjaw bonefish</name>
    <dbReference type="NCBI Taxonomy" id="121402"/>
    <lineage>
        <taxon>Eukaryota</taxon>
        <taxon>Metazoa</taxon>
        <taxon>Chordata</taxon>
        <taxon>Craniata</taxon>
        <taxon>Vertebrata</taxon>
        <taxon>Euteleostomi</taxon>
        <taxon>Actinopterygii</taxon>
        <taxon>Neopterygii</taxon>
        <taxon>Teleostei</taxon>
        <taxon>Albuliformes</taxon>
        <taxon>Albulidae</taxon>
        <taxon>Albula</taxon>
    </lineage>
</organism>
<feature type="compositionally biased region" description="Basic and acidic residues" evidence="1">
    <location>
        <begin position="143"/>
        <end position="155"/>
    </location>
</feature>
<evidence type="ECO:0000313" key="3">
    <source>
        <dbReference type="Proteomes" id="UP000824540"/>
    </source>
</evidence>
<comment type="caution">
    <text evidence="2">The sequence shown here is derived from an EMBL/GenBank/DDBJ whole genome shotgun (WGS) entry which is preliminary data.</text>
</comment>
<protein>
    <submittedName>
        <fullName evidence="2">Uncharacterized protein</fullName>
    </submittedName>
</protein>
<keyword evidence="3" id="KW-1185">Reference proteome</keyword>
<evidence type="ECO:0000256" key="1">
    <source>
        <dbReference type="SAM" id="MobiDB-lite"/>
    </source>
</evidence>
<proteinExistence type="predicted"/>
<dbReference type="Proteomes" id="UP000824540">
    <property type="component" value="Unassembled WGS sequence"/>
</dbReference>
<dbReference type="AlphaFoldDB" id="A0A8T2MRK2"/>
<dbReference type="EMBL" id="JAFBMS010000682">
    <property type="protein sequence ID" value="KAG9330243.1"/>
    <property type="molecule type" value="Genomic_DNA"/>
</dbReference>
<feature type="region of interest" description="Disordered" evidence="1">
    <location>
        <begin position="143"/>
        <end position="196"/>
    </location>
</feature>
<accession>A0A8T2MRK2</accession>
<evidence type="ECO:0000313" key="2">
    <source>
        <dbReference type="EMBL" id="KAG9330243.1"/>
    </source>
</evidence>
<gene>
    <name evidence="2" type="ORF">JZ751_026005</name>
</gene>
<name>A0A8T2MRK2_9TELE</name>